<keyword evidence="1" id="KW-0732">Signal</keyword>
<proteinExistence type="predicted"/>
<feature type="signal peptide" evidence="1">
    <location>
        <begin position="1"/>
        <end position="18"/>
    </location>
</feature>
<protein>
    <submittedName>
        <fullName evidence="2">DUF4919 domain-containing protein</fullName>
    </submittedName>
</protein>
<dbReference type="Pfam" id="PF16266">
    <property type="entry name" value="DUF4919"/>
    <property type="match status" value="1"/>
</dbReference>
<dbReference type="OrthoDB" id="1067887at2"/>
<dbReference type="Proteomes" id="UP000267517">
    <property type="component" value="Chromosome I"/>
</dbReference>
<name>A0A250KNA9_9BACT</name>
<organism evidence="2 3">
    <name type="scientific">Prevotella melaninogenica</name>
    <dbReference type="NCBI Taxonomy" id="28132"/>
    <lineage>
        <taxon>Bacteria</taxon>
        <taxon>Pseudomonadati</taxon>
        <taxon>Bacteroidota</taxon>
        <taxon>Bacteroidia</taxon>
        <taxon>Bacteroidales</taxon>
        <taxon>Prevotellaceae</taxon>
        <taxon>Prevotella</taxon>
    </lineage>
</organism>
<gene>
    <name evidence="2" type="ORF">PMEL1_01285</name>
</gene>
<dbReference type="InterPro" id="IPR032578">
    <property type="entry name" value="DUF4919"/>
</dbReference>
<accession>A0A250KNA9</accession>
<dbReference type="EMBL" id="AP018049">
    <property type="protein sequence ID" value="BBA29353.1"/>
    <property type="molecule type" value="Genomic_DNA"/>
</dbReference>
<feature type="chain" id="PRO_5013236328" evidence="1">
    <location>
        <begin position="19"/>
        <end position="237"/>
    </location>
</feature>
<sequence>MRKLCVFTFLLLAIAVSAQTDKAFMTVDWGKIKAEVEANPQRVQQLVDIFINVDADTTLTAEDKILAVYGRTYLNNGRDLLMEFDMSKARNEGKFDKAAAIADKVLASNPLNTNAIVSKIYNFRILVNKEPDKSWMLNDSLKVYSVRLSRILDTIFMTGDGSKEYPFSVTTVGDEYNLLQFFFGIFKVNGQSVVGTCDRLVLGETNKNYSSPDIYFDVKRVFEIEKSMFNSQGGDGK</sequence>
<dbReference type="RefSeq" id="WP_120174462.1">
    <property type="nucleotide sequence ID" value="NZ_AP018049.1"/>
</dbReference>
<reference evidence="2 3" key="1">
    <citation type="submission" date="2017-05" db="EMBL/GenBank/DDBJ databases">
        <title>whole genome sequence of Prevotella melaninogenica GAI 07411.</title>
        <authorList>
            <person name="Kondo Y."/>
            <person name="Hoshino T."/>
        </authorList>
    </citation>
    <scope>NUCLEOTIDE SEQUENCE [LARGE SCALE GENOMIC DNA]</scope>
    <source>
        <strain evidence="2 3">GAI 07411</strain>
    </source>
</reference>
<evidence type="ECO:0000313" key="2">
    <source>
        <dbReference type="EMBL" id="BBA29353.1"/>
    </source>
</evidence>
<evidence type="ECO:0000313" key="3">
    <source>
        <dbReference type="Proteomes" id="UP000267517"/>
    </source>
</evidence>
<evidence type="ECO:0000256" key="1">
    <source>
        <dbReference type="SAM" id="SignalP"/>
    </source>
</evidence>
<dbReference type="AlphaFoldDB" id="A0A250KNA9"/>